<keyword evidence="2" id="KW-1185">Reference proteome</keyword>
<reference evidence="1" key="1">
    <citation type="submission" date="2018-02" db="EMBL/GenBank/DDBJ databases">
        <authorList>
            <person name="Kim S.-K."/>
            <person name="Jung H.-I."/>
            <person name="Lee S.-W."/>
        </authorList>
    </citation>
    <scope>NUCLEOTIDE SEQUENCE</scope>
    <source>
        <strain evidence="1">SK3146</strain>
    </source>
</reference>
<evidence type="ECO:0000313" key="1">
    <source>
        <dbReference type="EMBL" id="UQZ85436.1"/>
    </source>
</evidence>
<organism evidence="1 2">
    <name type="scientific">Paenibacillus konkukensis</name>
    <dbReference type="NCBI Taxonomy" id="2020716"/>
    <lineage>
        <taxon>Bacteria</taxon>
        <taxon>Bacillati</taxon>
        <taxon>Bacillota</taxon>
        <taxon>Bacilli</taxon>
        <taxon>Bacillales</taxon>
        <taxon>Paenibacillaceae</taxon>
        <taxon>Paenibacillus</taxon>
    </lineage>
</organism>
<dbReference type="EMBL" id="CP027059">
    <property type="protein sequence ID" value="UQZ85436.1"/>
    <property type="molecule type" value="Genomic_DNA"/>
</dbReference>
<evidence type="ECO:0000313" key="2">
    <source>
        <dbReference type="Proteomes" id="UP001057134"/>
    </source>
</evidence>
<protein>
    <submittedName>
        <fullName evidence="1">Uncharacterized protein</fullName>
    </submittedName>
</protein>
<accession>A0ABY4RUX4</accession>
<gene>
    <name evidence="1" type="ORF">SK3146_04725</name>
</gene>
<reference evidence="1" key="2">
    <citation type="journal article" date="2021" name="J Anim Sci Technol">
        <title>Complete genome sequence of Paenibacillus konkukensis sp. nov. SK3146 as a potential probiotic strain.</title>
        <authorList>
            <person name="Jung H.I."/>
            <person name="Park S."/>
            <person name="Niu K.M."/>
            <person name="Lee S.W."/>
            <person name="Kothari D."/>
            <person name="Yi K.J."/>
            <person name="Kim S.K."/>
        </authorList>
    </citation>
    <scope>NUCLEOTIDE SEQUENCE</scope>
    <source>
        <strain evidence="1">SK3146</strain>
    </source>
</reference>
<dbReference type="RefSeq" id="WP_249861068.1">
    <property type="nucleotide sequence ID" value="NZ_CP027059.1"/>
</dbReference>
<sequence length="139" mass="16562">MTKLKKFSWDEVEMEKFQFIAHLLDRVLIGENGDESFEQLREAVEQDAVWEVHFFNTRQEIFAAREGEELVVYQSLMHREDCPERMVARIYKLDESFTSKFTYKTLEVREYLDFDDDGLAYVARTVLYKLEGGPTKDDR</sequence>
<dbReference type="Proteomes" id="UP001057134">
    <property type="component" value="Chromosome"/>
</dbReference>
<name>A0ABY4RUX4_9BACL</name>
<proteinExistence type="predicted"/>